<accession>A0ACD4CXY2</accession>
<name>A0ACD4CXY2_9HYPH</name>
<evidence type="ECO:0000313" key="2">
    <source>
        <dbReference type="Proteomes" id="UP001061991"/>
    </source>
</evidence>
<sequence length="100" mass="11673">MQDTTLGELADKVDRFEKNLKRRMASVRARTLLAPDQTRRSERFDEKLKQIQGKLKAKCVASQIVDKELRELEIQNAMLLLTSSFDHWARRLNSGMIKKQ</sequence>
<geneLocation type="plasmid" evidence="1 2">
    <name>p_unnamed2</name>
</geneLocation>
<organism evidence="1 2">
    <name type="scientific">Phyllobacterium zundukense</name>
    <dbReference type="NCBI Taxonomy" id="1867719"/>
    <lineage>
        <taxon>Bacteria</taxon>
        <taxon>Pseudomonadati</taxon>
        <taxon>Pseudomonadota</taxon>
        <taxon>Alphaproteobacteria</taxon>
        <taxon>Hyphomicrobiales</taxon>
        <taxon>Phyllobacteriaceae</taxon>
        <taxon>Phyllobacterium</taxon>
    </lineage>
</organism>
<evidence type="ECO:0000313" key="1">
    <source>
        <dbReference type="EMBL" id="UXN58323.1"/>
    </source>
</evidence>
<keyword evidence="2" id="KW-1185">Reference proteome</keyword>
<dbReference type="EMBL" id="CP104971">
    <property type="protein sequence ID" value="UXN58323.1"/>
    <property type="molecule type" value="Genomic_DNA"/>
</dbReference>
<reference evidence="1" key="1">
    <citation type="submission" date="2022-09" db="EMBL/GenBank/DDBJ databases">
        <title>Interaction between co-microsymbionts with complementary sets of symbiotic genes in legume-rhizobium systems.</title>
        <authorList>
            <person name="Safronova V."/>
            <person name="Sazanova A."/>
            <person name="Afonin A."/>
            <person name="Chirak E."/>
        </authorList>
    </citation>
    <scope>NUCLEOTIDE SEQUENCE</scope>
    <source>
        <strain evidence="1">A18/3m</strain>
    </source>
</reference>
<keyword evidence="1" id="KW-0614">Plasmid</keyword>
<gene>
    <name evidence="1" type="ORF">N8E88_05825</name>
</gene>
<protein>
    <submittedName>
        <fullName evidence="1">Uncharacterized protein</fullName>
    </submittedName>
</protein>
<proteinExistence type="predicted"/>
<dbReference type="Proteomes" id="UP001061991">
    <property type="component" value="Plasmid p_unnamed2"/>
</dbReference>